<evidence type="ECO:0000313" key="7">
    <source>
        <dbReference type="EMBL" id="SFK31349.1"/>
    </source>
</evidence>
<dbReference type="Pfam" id="PF01475">
    <property type="entry name" value="FUR"/>
    <property type="match status" value="1"/>
</dbReference>
<accession>A0A1I3YJ27</accession>
<comment type="similarity">
    <text evidence="1">Belongs to the Fur family.</text>
</comment>
<comment type="caution">
    <text evidence="7">The sequence shown here is derived from an EMBL/GenBank/DDBJ whole genome shotgun (WGS) entry which is preliminary data.</text>
</comment>
<evidence type="ECO:0000256" key="4">
    <source>
        <dbReference type="ARBA" id="ARBA00023015"/>
    </source>
</evidence>
<evidence type="ECO:0000256" key="5">
    <source>
        <dbReference type="ARBA" id="ARBA00023125"/>
    </source>
</evidence>
<evidence type="ECO:0000313" key="8">
    <source>
        <dbReference type="Proteomes" id="UP000199598"/>
    </source>
</evidence>
<evidence type="ECO:0000256" key="3">
    <source>
        <dbReference type="ARBA" id="ARBA00022833"/>
    </source>
</evidence>
<reference evidence="7 8" key="1">
    <citation type="submission" date="2016-10" db="EMBL/GenBank/DDBJ databases">
        <authorList>
            <person name="Varghese N."/>
            <person name="Submissions S."/>
        </authorList>
    </citation>
    <scope>NUCLEOTIDE SEQUENCE [LARGE SCALE GENOMIC DNA]</scope>
    <source>
        <strain evidence="7 8">DSM 16392</strain>
    </source>
</reference>
<proteinExistence type="inferred from homology"/>
<dbReference type="Gene3D" id="3.30.1490.190">
    <property type="match status" value="1"/>
</dbReference>
<evidence type="ECO:0000256" key="2">
    <source>
        <dbReference type="ARBA" id="ARBA00022491"/>
    </source>
</evidence>
<dbReference type="Gene3D" id="1.10.10.10">
    <property type="entry name" value="Winged helix-like DNA-binding domain superfamily/Winged helix DNA-binding domain"/>
    <property type="match status" value="1"/>
</dbReference>
<dbReference type="EMBL" id="FOSK01000004">
    <property type="protein sequence ID" value="SFK31349.1"/>
    <property type="molecule type" value="Genomic_DNA"/>
</dbReference>
<name>A0A1I3YJ27_9HYPH</name>
<dbReference type="InterPro" id="IPR002481">
    <property type="entry name" value="FUR"/>
</dbReference>
<dbReference type="PANTHER" id="PTHR33202:SF6">
    <property type="entry name" value="ZINC UPTAKE REGULATION PROTEIN"/>
    <property type="match status" value="1"/>
</dbReference>
<dbReference type="SUPFAM" id="SSF46785">
    <property type="entry name" value="Winged helix' DNA-binding domain"/>
    <property type="match status" value="1"/>
</dbReference>
<evidence type="ECO:0000256" key="1">
    <source>
        <dbReference type="ARBA" id="ARBA00007957"/>
    </source>
</evidence>
<keyword evidence="4" id="KW-0805">Transcription regulation</keyword>
<sequence>MHMNATNSRVKEVAMATAEVKLTKNQRLVLDLLCASDAPMSAYSILDQLRSEGLRAPLQVYRALDKLIGLGLIHRLESMNAFVACAHPSCHSVEMVGFAICESCGKALEFADNDVAEILSGWASANGFDAKSTSIEIKGTCASCQEKLESSSGAE</sequence>
<organism evidence="7 8">
    <name type="scientific">Pseudovibrio ascidiaceicola</name>
    <dbReference type="NCBI Taxonomy" id="285279"/>
    <lineage>
        <taxon>Bacteria</taxon>
        <taxon>Pseudomonadati</taxon>
        <taxon>Pseudomonadota</taxon>
        <taxon>Alphaproteobacteria</taxon>
        <taxon>Hyphomicrobiales</taxon>
        <taxon>Stappiaceae</taxon>
        <taxon>Pseudovibrio</taxon>
    </lineage>
</organism>
<dbReference type="InterPro" id="IPR043135">
    <property type="entry name" value="Fur_C"/>
</dbReference>
<gene>
    <name evidence="7" type="ORF">SAMN04488518_10432</name>
</gene>
<dbReference type="InterPro" id="IPR036388">
    <property type="entry name" value="WH-like_DNA-bd_sf"/>
</dbReference>
<keyword evidence="2" id="KW-0678">Repressor</keyword>
<protein>
    <submittedName>
        <fullName evidence="7">Fur family transcriptional regulator, zinc uptake regulator</fullName>
    </submittedName>
</protein>
<dbReference type="InterPro" id="IPR036390">
    <property type="entry name" value="WH_DNA-bd_sf"/>
</dbReference>
<keyword evidence="3" id="KW-0862">Zinc</keyword>
<keyword evidence="6" id="KW-0804">Transcription</keyword>
<dbReference type="PANTHER" id="PTHR33202">
    <property type="entry name" value="ZINC UPTAKE REGULATION PROTEIN"/>
    <property type="match status" value="1"/>
</dbReference>
<keyword evidence="5" id="KW-0238">DNA-binding</keyword>
<keyword evidence="8" id="KW-1185">Reference proteome</keyword>
<evidence type="ECO:0000256" key="6">
    <source>
        <dbReference type="ARBA" id="ARBA00023163"/>
    </source>
</evidence>
<dbReference type="Proteomes" id="UP000199598">
    <property type="component" value="Unassembled WGS sequence"/>
</dbReference>